<dbReference type="RefSeq" id="WP_050797528.1">
    <property type="nucleotide sequence ID" value="NZ_BSND01000003.1"/>
</dbReference>
<name>A0ABQ5TR44_9GAMM</name>
<accession>A0ABQ5TR44</accession>
<feature type="signal peptide" evidence="3">
    <location>
        <begin position="1"/>
        <end position="31"/>
    </location>
</feature>
<dbReference type="Proteomes" id="UP001161423">
    <property type="component" value="Unassembled WGS sequence"/>
</dbReference>
<dbReference type="SUPFAM" id="SSF56954">
    <property type="entry name" value="Outer membrane efflux proteins (OEP)"/>
    <property type="match status" value="1"/>
</dbReference>
<evidence type="ECO:0000256" key="2">
    <source>
        <dbReference type="SAM" id="MobiDB-lite"/>
    </source>
</evidence>
<feature type="region of interest" description="Disordered" evidence="2">
    <location>
        <begin position="99"/>
        <end position="118"/>
    </location>
</feature>
<comment type="similarity">
    <text evidence="1">Belongs to the outer membrane factor (OMF) (TC 1.B.17) family.</text>
</comment>
<reference evidence="4" key="2">
    <citation type="submission" date="2023-01" db="EMBL/GenBank/DDBJ databases">
        <title>Draft genome sequence of Methylophaga thalassica strain NBRC 102424.</title>
        <authorList>
            <person name="Sun Q."/>
            <person name="Mori K."/>
        </authorList>
    </citation>
    <scope>NUCLEOTIDE SEQUENCE</scope>
    <source>
        <strain evidence="4">NBRC 102424</strain>
    </source>
</reference>
<feature type="chain" id="PRO_5045476228" evidence="3">
    <location>
        <begin position="32"/>
        <end position="455"/>
    </location>
</feature>
<keyword evidence="5" id="KW-1185">Reference proteome</keyword>
<feature type="compositionally biased region" description="Polar residues" evidence="2">
    <location>
        <begin position="108"/>
        <end position="118"/>
    </location>
</feature>
<dbReference type="InterPro" id="IPR003423">
    <property type="entry name" value="OMP_efflux"/>
</dbReference>
<reference evidence="4" key="1">
    <citation type="journal article" date="2014" name="Int. J. Syst. Evol. Microbiol.">
        <title>Complete genome of a new Firmicutes species belonging to the dominant human colonic microbiota ('Ruminococcus bicirculans') reveals two chromosomes and a selective capacity to utilize plant glucans.</title>
        <authorList>
            <consortium name="NISC Comparative Sequencing Program"/>
            <person name="Wegmann U."/>
            <person name="Louis P."/>
            <person name="Goesmann A."/>
            <person name="Henrissat B."/>
            <person name="Duncan S.H."/>
            <person name="Flint H.J."/>
        </authorList>
    </citation>
    <scope>NUCLEOTIDE SEQUENCE</scope>
    <source>
        <strain evidence="4">NBRC 102424</strain>
    </source>
</reference>
<dbReference type="Gene3D" id="2.20.200.10">
    <property type="entry name" value="Outer membrane efflux proteins (OEP)"/>
    <property type="match status" value="1"/>
</dbReference>
<proteinExistence type="inferred from homology"/>
<keyword evidence="3" id="KW-0732">Signal</keyword>
<comment type="caution">
    <text evidence="4">The sequence shown here is derived from an EMBL/GenBank/DDBJ whole genome shotgun (WGS) entry which is preliminary data.</text>
</comment>
<evidence type="ECO:0000256" key="1">
    <source>
        <dbReference type="ARBA" id="ARBA00007613"/>
    </source>
</evidence>
<dbReference type="InterPro" id="IPR010131">
    <property type="entry name" value="MdtP/NodT-like"/>
</dbReference>
<evidence type="ECO:0000313" key="5">
    <source>
        <dbReference type="Proteomes" id="UP001161423"/>
    </source>
</evidence>
<sequence>MKLACVRQSKVITLLSTTLLLSACISMPASPDYTQQIEQQQALPAWSQSADAIAVVSLNSLIDSEQLNQLVETAVANNPTLQQTWLTLQIRQTQLQQTDAARKPQVSADASATRSENASDSFTSNIDISWQADLWGKLKNNSQAASKDVIEQALLYQAARDSLSAEVMKAWLNLTATSHAIDIEQQRLNTLEQNETYILQRYRNGIGTLEDLDNARSASAQSRASLASYQEDYRQQQRDLKQLVGLSNAQDVAAPESYPQVKLALADLPQQTLARRPDLQAAYTAIEANQLRTKVAYKQLLPNLDLGAAIKDAASSPHQALMTSPLWSLLAQLTAPIYQGGELRAAAKEAELNEAYSYQSYRETLLTAINEVERYLSLEQNLMTRQQHISAALKSAQNSLKQYQTSYRTGLVDILDLLTVQQQTYNLEASLDNLIYQRLINRINLGLALGLGTAS</sequence>
<dbReference type="PANTHER" id="PTHR30203">
    <property type="entry name" value="OUTER MEMBRANE CATION EFFLUX PROTEIN"/>
    <property type="match status" value="1"/>
</dbReference>
<dbReference type="Pfam" id="PF02321">
    <property type="entry name" value="OEP"/>
    <property type="match status" value="2"/>
</dbReference>
<gene>
    <name evidence="4" type="ORF">GCM10007891_03080</name>
</gene>
<evidence type="ECO:0000313" key="4">
    <source>
        <dbReference type="EMBL" id="GLP98454.1"/>
    </source>
</evidence>
<dbReference type="EMBL" id="BSND01000003">
    <property type="protein sequence ID" value="GLP98454.1"/>
    <property type="molecule type" value="Genomic_DNA"/>
</dbReference>
<organism evidence="4 5">
    <name type="scientific">Methylophaga thalassica</name>
    <dbReference type="NCBI Taxonomy" id="40223"/>
    <lineage>
        <taxon>Bacteria</taxon>
        <taxon>Pseudomonadati</taxon>
        <taxon>Pseudomonadota</taxon>
        <taxon>Gammaproteobacteria</taxon>
        <taxon>Thiotrichales</taxon>
        <taxon>Piscirickettsiaceae</taxon>
        <taxon>Methylophaga</taxon>
    </lineage>
</organism>
<dbReference type="Gene3D" id="1.20.1600.10">
    <property type="entry name" value="Outer membrane efflux proteins (OEP)"/>
    <property type="match status" value="1"/>
</dbReference>
<evidence type="ECO:0000256" key="3">
    <source>
        <dbReference type="SAM" id="SignalP"/>
    </source>
</evidence>
<dbReference type="PROSITE" id="PS51257">
    <property type="entry name" value="PROKAR_LIPOPROTEIN"/>
    <property type="match status" value="1"/>
</dbReference>
<protein>
    <submittedName>
        <fullName evidence="4">RND transporter</fullName>
    </submittedName>
</protein>